<keyword evidence="1" id="KW-1133">Transmembrane helix</keyword>
<organism evidence="2 3">
    <name type="scientific">Alicyclobacillus ferrooxydans</name>
    <dbReference type="NCBI Taxonomy" id="471514"/>
    <lineage>
        <taxon>Bacteria</taxon>
        <taxon>Bacillati</taxon>
        <taxon>Bacillota</taxon>
        <taxon>Bacilli</taxon>
        <taxon>Bacillales</taxon>
        <taxon>Alicyclobacillaceae</taxon>
        <taxon>Alicyclobacillus</taxon>
    </lineage>
</organism>
<sequence length="237" mass="25348">MIGLPAILVFILTLYFAILVLRQFRRNHRLSHGLWTVSLFMSALGSLAYALAVWVHPGRGVWFVIYYLFGALWMAAVMGLGSLALVFSKKVVWSVVIVVAIVGLVASIGIIVAPLNASALAHLDGGAGTGVIVNRALWLVPLIILNTFGALAVVGVGFMSAWKVLRHKAPKKFFLGNLWLSIGVLVIAGAGSGARLGWPGSFWVVMLIGWAIAFAGFHLLSSPRVVAPLEQRVPASV</sequence>
<feature type="transmembrane region" description="Helical" evidence="1">
    <location>
        <begin position="6"/>
        <end position="22"/>
    </location>
</feature>
<dbReference type="EMBL" id="LJCO01000044">
    <property type="protein sequence ID" value="KPV43890.1"/>
    <property type="molecule type" value="Genomic_DNA"/>
</dbReference>
<reference evidence="2 3" key="1">
    <citation type="submission" date="2015-09" db="EMBL/GenBank/DDBJ databases">
        <title>Draft genome sequence of Alicyclobacillus ferrooxydans DSM 22381.</title>
        <authorList>
            <person name="Hemp J."/>
        </authorList>
    </citation>
    <scope>NUCLEOTIDE SEQUENCE [LARGE SCALE GENOMIC DNA]</scope>
    <source>
        <strain evidence="2 3">TC-34</strain>
    </source>
</reference>
<keyword evidence="3" id="KW-1185">Reference proteome</keyword>
<feature type="transmembrane region" description="Helical" evidence="1">
    <location>
        <begin position="174"/>
        <end position="194"/>
    </location>
</feature>
<dbReference type="Proteomes" id="UP000050482">
    <property type="component" value="Unassembled WGS sequence"/>
</dbReference>
<proteinExistence type="predicted"/>
<evidence type="ECO:0000256" key="1">
    <source>
        <dbReference type="SAM" id="Phobius"/>
    </source>
</evidence>
<name>A0A0P9EL05_9BACL</name>
<feature type="transmembrane region" description="Helical" evidence="1">
    <location>
        <begin position="136"/>
        <end position="162"/>
    </location>
</feature>
<evidence type="ECO:0000313" key="2">
    <source>
        <dbReference type="EMBL" id="KPV43890.1"/>
    </source>
</evidence>
<dbReference type="STRING" id="471514.AN477_10015"/>
<dbReference type="RefSeq" id="WP_054969016.1">
    <property type="nucleotide sequence ID" value="NZ_LJCO01000044.1"/>
</dbReference>
<accession>A0A0P9EL05</accession>
<keyword evidence="1" id="KW-0812">Transmembrane</keyword>
<feature type="transmembrane region" description="Helical" evidence="1">
    <location>
        <begin position="61"/>
        <end position="85"/>
    </location>
</feature>
<feature type="transmembrane region" description="Helical" evidence="1">
    <location>
        <begin position="34"/>
        <end position="55"/>
    </location>
</feature>
<keyword evidence="1" id="KW-0472">Membrane</keyword>
<dbReference type="PATRIC" id="fig|471514.4.peg.3246"/>
<feature type="transmembrane region" description="Helical" evidence="1">
    <location>
        <begin position="200"/>
        <end position="220"/>
    </location>
</feature>
<feature type="transmembrane region" description="Helical" evidence="1">
    <location>
        <begin position="92"/>
        <end position="116"/>
    </location>
</feature>
<evidence type="ECO:0000313" key="3">
    <source>
        <dbReference type="Proteomes" id="UP000050482"/>
    </source>
</evidence>
<dbReference type="AlphaFoldDB" id="A0A0P9EL05"/>
<dbReference type="OrthoDB" id="2374775at2"/>
<comment type="caution">
    <text evidence="2">The sequence shown here is derived from an EMBL/GenBank/DDBJ whole genome shotgun (WGS) entry which is preliminary data.</text>
</comment>
<evidence type="ECO:0008006" key="4">
    <source>
        <dbReference type="Google" id="ProtNLM"/>
    </source>
</evidence>
<protein>
    <recommendedName>
        <fullName evidence="4">Histidine kinase N-terminal 7TM region domain-containing protein</fullName>
    </recommendedName>
</protein>
<gene>
    <name evidence="2" type="ORF">AN477_10015</name>
</gene>